<dbReference type="PROSITE" id="PS50926">
    <property type="entry name" value="TRAM"/>
    <property type="match status" value="1"/>
</dbReference>
<sequence>MIPKDARQVLQVGQKLQLKISAWNQAGQGVARYNGIPIFVSAALPGEIWETTITSVKKNYAQAALLKPEKTVEFRTTPRCSHYGVCGSCELQHMTYAATLRFKTEKVEQACRSIAKLDTTDVLQATLPSPVNQHYRQKLVYNFTSSAPEATATATEKKGTNQPQLVDLGFFAPNSHNIIPIRACTAEFSTAADVRHAVLATLNCAEIRQAFKRAGVKHLVYKEKSGQGLFKRLMLRSERSNHKVLLTFVLNAAKTAYTPLMAQAFALLAQKLLPSSAAERGVNTGKRAASPDFAAAKESSTGARDTAAAGIAGIYLNFQPEKSNKIYSDDFLLLAGQATITETLHITSKPLLYTIGPGDFFQINPACADVLFQKALSCLNLQGSEVVYDLYCGTGSISLALAQQAKKVIGIEIVKSACVHAAANARLNGLSNVEFHCGAAGELFPRLFAQGLLADVVVVDPPRKGLDEQTIRTILQMGAPKVLYISCDPGSLARDLAKLTAPKIEKQQGQGTVQGAAAGPGRGQTQGPVQGPAYRIECLQPVDMFPFSEHTESVALLYKSR</sequence>
<protein>
    <submittedName>
        <fullName evidence="8">Class I SAM-dependent RNA methyltransferase</fullName>
    </submittedName>
</protein>
<keyword evidence="2 4" id="KW-0808">Transferase</keyword>
<dbReference type="Gene3D" id="2.40.50.140">
    <property type="entry name" value="Nucleic acid-binding proteins"/>
    <property type="match status" value="1"/>
</dbReference>
<evidence type="ECO:0000256" key="1">
    <source>
        <dbReference type="ARBA" id="ARBA00022603"/>
    </source>
</evidence>
<comment type="similarity">
    <text evidence="4">Belongs to the class I-like SAM-binding methyltransferase superfamily. RNA M5U methyltransferase family.</text>
</comment>
<feature type="domain" description="TRAM" evidence="7">
    <location>
        <begin position="9"/>
        <end position="67"/>
    </location>
</feature>
<dbReference type="InterPro" id="IPR002792">
    <property type="entry name" value="TRAM_dom"/>
</dbReference>
<dbReference type="InterPro" id="IPR029063">
    <property type="entry name" value="SAM-dependent_MTases_sf"/>
</dbReference>
<dbReference type="EMBL" id="CP118868">
    <property type="protein sequence ID" value="WEG36030.1"/>
    <property type="molecule type" value="Genomic_DNA"/>
</dbReference>
<dbReference type="Pfam" id="PF05958">
    <property type="entry name" value="tRNA_U5-meth_tr"/>
    <property type="match status" value="1"/>
</dbReference>
<dbReference type="SUPFAM" id="SSF53335">
    <property type="entry name" value="S-adenosyl-L-methionine-dependent methyltransferases"/>
    <property type="match status" value="1"/>
</dbReference>
<accession>A0ABY8CAA7</accession>
<dbReference type="PROSITE" id="PS51687">
    <property type="entry name" value="SAM_MT_RNA_M5U"/>
    <property type="match status" value="1"/>
</dbReference>
<evidence type="ECO:0000256" key="5">
    <source>
        <dbReference type="PROSITE-ProRule" id="PRU10015"/>
    </source>
</evidence>
<feature type="compositionally biased region" description="Low complexity" evidence="6">
    <location>
        <begin position="507"/>
        <end position="517"/>
    </location>
</feature>
<dbReference type="Proteomes" id="UP001220478">
    <property type="component" value="Chromosome"/>
</dbReference>
<reference evidence="8 9" key="1">
    <citation type="submission" date="2023-02" db="EMBL/GenBank/DDBJ databases">
        <title>Novel Oscillospiraceae bacterial genomes.</title>
        <authorList>
            <person name="Srinivasan S."/>
            <person name="Austin M.N."/>
            <person name="Fiedler T.L."/>
            <person name="Strenk S.M."/>
            <person name="Agnew K.J."/>
            <person name="Nagana Gowda G.A."/>
            <person name="Raftery D."/>
            <person name="Beamer M.A."/>
            <person name="Achilles S.L."/>
            <person name="Wiesenfeld H.C."/>
            <person name="Fredricks D.N."/>
            <person name="Hillier S.L."/>
        </authorList>
    </citation>
    <scope>NUCLEOTIDE SEQUENCE [LARGE SCALE GENOMIC DNA]</scope>
    <source>
        <strain evidence="8 9">CHIC02 1186E3-8</strain>
    </source>
</reference>
<dbReference type="InterPro" id="IPR030390">
    <property type="entry name" value="MeTrfase_TrmA_AS"/>
</dbReference>
<dbReference type="PROSITE" id="PS01230">
    <property type="entry name" value="TRMA_1"/>
    <property type="match status" value="1"/>
</dbReference>
<evidence type="ECO:0000313" key="8">
    <source>
        <dbReference type="EMBL" id="WEG36030.1"/>
    </source>
</evidence>
<keyword evidence="1 4" id="KW-0489">Methyltransferase</keyword>
<keyword evidence="3 4" id="KW-0949">S-adenosyl-L-methionine</keyword>
<name>A0ABY8CAA7_9FIRM</name>
<dbReference type="SUPFAM" id="SSF50249">
    <property type="entry name" value="Nucleic acid-binding proteins"/>
    <property type="match status" value="1"/>
</dbReference>
<feature type="active site" evidence="5">
    <location>
        <position position="487"/>
    </location>
</feature>
<feature type="binding site" evidence="4">
    <location>
        <position position="362"/>
    </location>
    <ligand>
        <name>S-adenosyl-L-methionine</name>
        <dbReference type="ChEBI" id="CHEBI:59789"/>
    </ligand>
</feature>
<dbReference type="RefSeq" id="WP_315572048.1">
    <property type="nucleotide sequence ID" value="NZ_CP118868.1"/>
</dbReference>
<dbReference type="InterPro" id="IPR012340">
    <property type="entry name" value="NA-bd_OB-fold"/>
</dbReference>
<feature type="binding site" evidence="4">
    <location>
        <position position="391"/>
    </location>
    <ligand>
        <name>S-adenosyl-L-methionine</name>
        <dbReference type="ChEBI" id="CHEBI:59789"/>
    </ligand>
</feature>
<dbReference type="GO" id="GO:0032259">
    <property type="term" value="P:methylation"/>
    <property type="evidence" value="ECO:0007669"/>
    <property type="project" value="UniProtKB-KW"/>
</dbReference>
<dbReference type="Gene3D" id="3.40.50.150">
    <property type="entry name" value="Vaccinia Virus protein VP39"/>
    <property type="match status" value="1"/>
</dbReference>
<dbReference type="InterPro" id="IPR010280">
    <property type="entry name" value="U5_MeTrfase_fam"/>
</dbReference>
<dbReference type="PANTHER" id="PTHR11061:SF30">
    <property type="entry name" value="TRNA (URACIL(54)-C(5))-METHYLTRANSFERASE"/>
    <property type="match status" value="1"/>
</dbReference>
<organism evidence="8 9">
    <name type="scientific">Amygdalobacter indicium</name>
    <dbReference type="NCBI Taxonomy" id="3029272"/>
    <lineage>
        <taxon>Bacteria</taxon>
        <taxon>Bacillati</taxon>
        <taxon>Bacillota</taxon>
        <taxon>Clostridia</taxon>
        <taxon>Eubacteriales</taxon>
        <taxon>Oscillospiraceae</taxon>
        <taxon>Amygdalobacter</taxon>
    </lineage>
</organism>
<evidence type="ECO:0000256" key="3">
    <source>
        <dbReference type="ARBA" id="ARBA00022691"/>
    </source>
</evidence>
<feature type="region of interest" description="Disordered" evidence="6">
    <location>
        <begin position="507"/>
        <end position="529"/>
    </location>
</feature>
<evidence type="ECO:0000256" key="2">
    <source>
        <dbReference type="ARBA" id="ARBA00022679"/>
    </source>
</evidence>
<evidence type="ECO:0000313" key="9">
    <source>
        <dbReference type="Proteomes" id="UP001220478"/>
    </source>
</evidence>
<feature type="active site" description="Nucleophile" evidence="4">
    <location>
        <position position="487"/>
    </location>
</feature>
<gene>
    <name evidence="8" type="ORF">PYS61_02335</name>
</gene>
<feature type="binding site" evidence="4">
    <location>
        <position position="412"/>
    </location>
    <ligand>
        <name>S-adenosyl-L-methionine</name>
        <dbReference type="ChEBI" id="CHEBI:59789"/>
    </ligand>
</feature>
<feature type="binding site" evidence="4">
    <location>
        <position position="460"/>
    </location>
    <ligand>
        <name>S-adenosyl-L-methionine</name>
        <dbReference type="ChEBI" id="CHEBI:59789"/>
    </ligand>
</feature>
<dbReference type="GO" id="GO:0008168">
    <property type="term" value="F:methyltransferase activity"/>
    <property type="evidence" value="ECO:0007669"/>
    <property type="project" value="UniProtKB-KW"/>
</dbReference>
<dbReference type="Gene3D" id="2.40.50.1070">
    <property type="match status" value="1"/>
</dbReference>
<proteinExistence type="inferred from homology"/>
<evidence type="ECO:0000259" key="7">
    <source>
        <dbReference type="PROSITE" id="PS50926"/>
    </source>
</evidence>
<dbReference type="CDD" id="cd02440">
    <property type="entry name" value="AdoMet_MTases"/>
    <property type="match status" value="1"/>
</dbReference>
<dbReference type="Pfam" id="PF01938">
    <property type="entry name" value="TRAM"/>
    <property type="match status" value="1"/>
</dbReference>
<keyword evidence="9" id="KW-1185">Reference proteome</keyword>
<evidence type="ECO:0000256" key="4">
    <source>
        <dbReference type="PROSITE-ProRule" id="PRU01024"/>
    </source>
</evidence>
<evidence type="ECO:0000256" key="6">
    <source>
        <dbReference type="SAM" id="MobiDB-lite"/>
    </source>
</evidence>
<dbReference type="PANTHER" id="PTHR11061">
    <property type="entry name" value="RNA M5U METHYLTRANSFERASE"/>
    <property type="match status" value="1"/>
</dbReference>